<dbReference type="GO" id="GO:0005886">
    <property type="term" value="C:plasma membrane"/>
    <property type="evidence" value="ECO:0007669"/>
    <property type="project" value="UniProtKB-SubCell"/>
</dbReference>
<comment type="similarity">
    <text evidence="2 14">In the C-terminal section; belongs to the peptidase M41 family.</text>
</comment>
<feature type="domain" description="AAA+ ATPase" evidence="16">
    <location>
        <begin position="98"/>
        <end position="234"/>
    </location>
</feature>
<dbReference type="KEGG" id="parq:DSM112329_05254"/>
<feature type="active site" evidence="14">
    <location>
        <position position="325"/>
    </location>
</feature>
<dbReference type="Pfam" id="PF00004">
    <property type="entry name" value="AAA"/>
    <property type="match status" value="1"/>
</dbReference>
<feature type="binding site" evidence="14">
    <location>
        <position position="328"/>
    </location>
    <ligand>
        <name>Zn(2+)</name>
        <dbReference type="ChEBI" id="CHEBI:29105"/>
        <note>catalytic</note>
    </ligand>
</feature>
<feature type="binding site" evidence="14">
    <location>
        <position position="324"/>
    </location>
    <ligand>
        <name>Zn(2+)</name>
        <dbReference type="ChEBI" id="CHEBI:29105"/>
        <note>catalytic</note>
    </ligand>
</feature>
<keyword evidence="7 14" id="KW-0378">Hydrolase</keyword>
<evidence type="ECO:0000313" key="17">
    <source>
        <dbReference type="EMBL" id="XAY08354.1"/>
    </source>
</evidence>
<dbReference type="Gene3D" id="3.40.50.300">
    <property type="entry name" value="P-loop containing nucleotide triphosphate hydrolases"/>
    <property type="match status" value="1"/>
</dbReference>
<dbReference type="PANTHER" id="PTHR23076">
    <property type="entry name" value="METALLOPROTEASE M41 FTSH"/>
    <property type="match status" value="1"/>
</dbReference>
<dbReference type="FunFam" id="1.10.8.60:FF:000001">
    <property type="entry name" value="ATP-dependent zinc metalloprotease FtsH"/>
    <property type="match status" value="1"/>
</dbReference>
<evidence type="ECO:0000256" key="8">
    <source>
        <dbReference type="ARBA" id="ARBA00022833"/>
    </source>
</evidence>
<dbReference type="SMART" id="SM00382">
    <property type="entry name" value="AAA"/>
    <property type="match status" value="1"/>
</dbReference>
<dbReference type="GO" id="GO:0004176">
    <property type="term" value="F:ATP-dependent peptidase activity"/>
    <property type="evidence" value="ECO:0007669"/>
    <property type="project" value="InterPro"/>
</dbReference>
<dbReference type="CDD" id="cd19501">
    <property type="entry name" value="RecA-like_FtsH"/>
    <property type="match status" value="1"/>
</dbReference>
<dbReference type="InterPro" id="IPR003959">
    <property type="entry name" value="ATPase_AAA_core"/>
</dbReference>
<dbReference type="GO" id="GO:0005524">
    <property type="term" value="F:ATP binding"/>
    <property type="evidence" value="ECO:0007669"/>
    <property type="project" value="UniProtKB-UniRule"/>
</dbReference>
<sequence>MGISAAIPLALTWSEQVRQFGDDWGQTLGIVFMMAIAYVLIQTLKRMPKTKPVQIKPDSKSDIGWDDIAGVDEAKAELREVVEFLKDPKKFEKLGAKVPRGVLLHGPPGTGKTLLAKAVAHESGAQFFSQSASSFVEMFAGLGAARIRRLFREARKNSPSILFIDELDAVGARRGTDNNSEREQTLNQLLVEMDGFSGSDNVVVIAASNLLDKLDPALTRPGRFDRQVFVTPPDVAGRRKVLDVHTRTKPLGLDVDLDVIAQQTSGLTGADLANLANEAAIFCARRSGLAVSKADFDDALERVVAGVQSSTTLNPRERRIVAFHEAGHALCRELLKTTDPVHKISIVPRGAALGYVMNVPDEDSYLKTREELIDQITVLLGGRVAEQIVFGAVTTGAANDLLRVAELTHAMVHEYAMGTSTSVAKAITDSNVVSDVTRRIRDEEQQELAFEGESAARRLILEHRAKLDEIAEELLRREVLERDSIDEIMRGVAQLERRPGEPGLRVVAAKRLDEDGPVVA</sequence>
<dbReference type="EC" id="3.4.24.-" evidence="14"/>
<dbReference type="InterPro" id="IPR037219">
    <property type="entry name" value="Peptidase_M41-like"/>
</dbReference>
<dbReference type="InterPro" id="IPR000642">
    <property type="entry name" value="Peptidase_M41"/>
</dbReference>
<reference evidence="17" key="1">
    <citation type="submission" date="2022-12" db="EMBL/GenBank/DDBJ databases">
        <title>Paraconexibacter alkalitolerans sp. nov. and Baekduia alba sp. nov., isolated from soil and emended description of the genera Paraconexibacter (Chun et al., 2020) and Baekduia (An et al., 2020).</title>
        <authorList>
            <person name="Vieira S."/>
            <person name="Huber K.J."/>
            <person name="Geppert A."/>
            <person name="Wolf J."/>
            <person name="Neumann-Schaal M."/>
            <person name="Muesken M."/>
            <person name="Overmann J."/>
        </authorList>
    </citation>
    <scope>NUCLEOTIDE SEQUENCE</scope>
    <source>
        <strain evidence="17">AEG42_29</strain>
    </source>
</reference>
<comment type="subunit">
    <text evidence="14">Homohexamer.</text>
</comment>
<keyword evidence="10 14" id="KW-1133">Transmembrane helix</keyword>
<evidence type="ECO:0000256" key="5">
    <source>
        <dbReference type="ARBA" id="ARBA00022723"/>
    </source>
</evidence>
<feature type="binding site" evidence="14">
    <location>
        <position position="400"/>
    </location>
    <ligand>
        <name>Zn(2+)</name>
        <dbReference type="ChEBI" id="CHEBI:29105"/>
        <note>catalytic</note>
    </ligand>
</feature>
<name>A0AAU7B352_9ACTN</name>
<accession>A0AAU7B352</accession>
<comment type="subcellular location">
    <subcellularLocation>
        <location evidence="14">Cell membrane</location>
        <topology evidence="14">Multi-pass membrane protein</topology>
        <orientation evidence="14">Cytoplasmic side</orientation>
    </subcellularLocation>
    <subcellularLocation>
        <location evidence="1">Membrane</location>
    </subcellularLocation>
</comment>
<evidence type="ECO:0000256" key="3">
    <source>
        <dbReference type="ARBA" id="ARBA00022670"/>
    </source>
</evidence>
<protein>
    <recommendedName>
        <fullName evidence="14">ATP-dependent zinc metalloprotease FtsH</fullName>
        <ecNumber evidence="14">3.4.24.-</ecNumber>
    </recommendedName>
</protein>
<dbReference type="InterPro" id="IPR005936">
    <property type="entry name" value="FtsH"/>
</dbReference>
<dbReference type="InterPro" id="IPR027417">
    <property type="entry name" value="P-loop_NTPase"/>
</dbReference>
<keyword evidence="6 14" id="KW-0547">Nucleotide-binding</keyword>
<dbReference type="PROSITE" id="PS00674">
    <property type="entry name" value="AAA"/>
    <property type="match status" value="1"/>
</dbReference>
<dbReference type="PANTHER" id="PTHR23076:SF97">
    <property type="entry name" value="ATP-DEPENDENT ZINC METALLOPROTEASE YME1L1"/>
    <property type="match status" value="1"/>
</dbReference>
<evidence type="ECO:0000256" key="6">
    <source>
        <dbReference type="ARBA" id="ARBA00022741"/>
    </source>
</evidence>
<organism evidence="17">
    <name type="scientific">Paraconexibacter sp. AEG42_29</name>
    <dbReference type="NCBI Taxonomy" id="2997339"/>
    <lineage>
        <taxon>Bacteria</taxon>
        <taxon>Bacillati</taxon>
        <taxon>Actinomycetota</taxon>
        <taxon>Thermoleophilia</taxon>
        <taxon>Solirubrobacterales</taxon>
        <taxon>Paraconexibacteraceae</taxon>
        <taxon>Paraconexibacter</taxon>
    </lineage>
</organism>
<dbReference type="GO" id="GO:0004222">
    <property type="term" value="F:metalloendopeptidase activity"/>
    <property type="evidence" value="ECO:0007669"/>
    <property type="project" value="InterPro"/>
</dbReference>
<keyword evidence="9 14" id="KW-0067">ATP-binding</keyword>
<dbReference type="Gene3D" id="1.20.58.760">
    <property type="entry name" value="Peptidase M41"/>
    <property type="match status" value="1"/>
</dbReference>
<evidence type="ECO:0000256" key="7">
    <source>
        <dbReference type="ARBA" id="ARBA00022801"/>
    </source>
</evidence>
<dbReference type="Gene3D" id="1.10.8.60">
    <property type="match status" value="1"/>
</dbReference>
<keyword evidence="3 14" id="KW-0645">Protease</keyword>
<comment type="function">
    <text evidence="14">Acts as a processive, ATP-dependent zinc metallopeptidase for both cytoplasmic and membrane proteins. Plays a role in the quality control of integral membrane proteins.</text>
</comment>
<dbReference type="InterPro" id="IPR003960">
    <property type="entry name" value="ATPase_AAA_CS"/>
</dbReference>
<proteinExistence type="inferred from homology"/>
<dbReference type="GO" id="GO:0008270">
    <property type="term" value="F:zinc ion binding"/>
    <property type="evidence" value="ECO:0007669"/>
    <property type="project" value="UniProtKB-UniRule"/>
</dbReference>
<dbReference type="AlphaFoldDB" id="A0AAU7B352"/>
<dbReference type="Pfam" id="PF01434">
    <property type="entry name" value="Peptidase_M41"/>
    <property type="match status" value="1"/>
</dbReference>
<dbReference type="GO" id="GO:0016887">
    <property type="term" value="F:ATP hydrolysis activity"/>
    <property type="evidence" value="ECO:0007669"/>
    <property type="project" value="UniProtKB-UniRule"/>
</dbReference>
<dbReference type="GO" id="GO:0030163">
    <property type="term" value="P:protein catabolic process"/>
    <property type="evidence" value="ECO:0007669"/>
    <property type="project" value="UniProtKB-UniRule"/>
</dbReference>
<keyword evidence="14" id="KW-1003">Cell membrane</keyword>
<dbReference type="EMBL" id="CP114014">
    <property type="protein sequence ID" value="XAY08354.1"/>
    <property type="molecule type" value="Genomic_DNA"/>
</dbReference>
<dbReference type="SUPFAM" id="SSF140990">
    <property type="entry name" value="FtsH protease domain-like"/>
    <property type="match status" value="1"/>
</dbReference>
<comment type="similarity">
    <text evidence="13 14">In the central section; belongs to the AAA ATPase family.</text>
</comment>
<evidence type="ECO:0000256" key="10">
    <source>
        <dbReference type="ARBA" id="ARBA00022989"/>
    </source>
</evidence>
<keyword evidence="4 14" id="KW-0812">Transmembrane</keyword>
<gene>
    <name evidence="17" type="primary">ftsH_3</name>
    <name evidence="14" type="synonym">ftsH</name>
    <name evidence="17" type="ORF">DSM112329_05254</name>
</gene>
<evidence type="ECO:0000256" key="15">
    <source>
        <dbReference type="RuleBase" id="RU003651"/>
    </source>
</evidence>
<dbReference type="RefSeq" id="WP_354699536.1">
    <property type="nucleotide sequence ID" value="NZ_CP114014.1"/>
</dbReference>
<dbReference type="FunFam" id="3.40.50.300:FF:000001">
    <property type="entry name" value="ATP-dependent zinc metalloprotease FtsH"/>
    <property type="match status" value="1"/>
</dbReference>
<evidence type="ECO:0000256" key="4">
    <source>
        <dbReference type="ARBA" id="ARBA00022692"/>
    </source>
</evidence>
<dbReference type="InterPro" id="IPR003593">
    <property type="entry name" value="AAA+_ATPase"/>
</dbReference>
<evidence type="ECO:0000256" key="12">
    <source>
        <dbReference type="ARBA" id="ARBA00023136"/>
    </source>
</evidence>
<evidence type="ECO:0000256" key="9">
    <source>
        <dbReference type="ARBA" id="ARBA00022840"/>
    </source>
</evidence>
<comment type="cofactor">
    <cofactor evidence="14">
        <name>Zn(2+)</name>
        <dbReference type="ChEBI" id="CHEBI:29105"/>
    </cofactor>
    <text evidence="14">Binds 1 zinc ion per subunit.</text>
</comment>
<dbReference type="InterPro" id="IPR041569">
    <property type="entry name" value="AAA_lid_3"/>
</dbReference>
<evidence type="ECO:0000256" key="13">
    <source>
        <dbReference type="ARBA" id="ARBA00061570"/>
    </source>
</evidence>
<dbReference type="HAMAP" id="MF_01458">
    <property type="entry name" value="FtsH"/>
    <property type="match status" value="1"/>
</dbReference>
<dbReference type="Pfam" id="PF17862">
    <property type="entry name" value="AAA_lid_3"/>
    <property type="match status" value="1"/>
</dbReference>
<evidence type="ECO:0000256" key="11">
    <source>
        <dbReference type="ARBA" id="ARBA00023049"/>
    </source>
</evidence>
<keyword evidence="5 14" id="KW-0479">Metal-binding</keyword>
<keyword evidence="12 14" id="KW-0472">Membrane</keyword>
<keyword evidence="8 14" id="KW-0862">Zinc</keyword>
<evidence type="ECO:0000256" key="2">
    <source>
        <dbReference type="ARBA" id="ARBA00010044"/>
    </source>
</evidence>
<evidence type="ECO:0000256" key="14">
    <source>
        <dbReference type="HAMAP-Rule" id="MF_01458"/>
    </source>
</evidence>
<comment type="similarity">
    <text evidence="15">Belongs to the AAA ATPase family.</text>
</comment>
<evidence type="ECO:0000256" key="1">
    <source>
        <dbReference type="ARBA" id="ARBA00004370"/>
    </source>
</evidence>
<keyword evidence="11 14" id="KW-0482">Metalloprotease</keyword>
<feature type="binding site" evidence="14">
    <location>
        <begin position="106"/>
        <end position="113"/>
    </location>
    <ligand>
        <name>ATP</name>
        <dbReference type="ChEBI" id="CHEBI:30616"/>
    </ligand>
</feature>
<dbReference type="GO" id="GO:0006508">
    <property type="term" value="P:proteolysis"/>
    <property type="evidence" value="ECO:0007669"/>
    <property type="project" value="UniProtKB-KW"/>
</dbReference>
<dbReference type="SUPFAM" id="SSF52540">
    <property type="entry name" value="P-loop containing nucleoside triphosphate hydrolases"/>
    <property type="match status" value="1"/>
</dbReference>
<evidence type="ECO:0000259" key="16">
    <source>
        <dbReference type="SMART" id="SM00382"/>
    </source>
</evidence>